<dbReference type="Proteomes" id="UP001470230">
    <property type="component" value="Unassembled WGS sequence"/>
</dbReference>
<dbReference type="GO" id="GO:0016787">
    <property type="term" value="F:hydrolase activity"/>
    <property type="evidence" value="ECO:0007669"/>
    <property type="project" value="UniProtKB-KW"/>
</dbReference>
<organism evidence="3 4">
    <name type="scientific">Tritrichomonas musculus</name>
    <dbReference type="NCBI Taxonomy" id="1915356"/>
    <lineage>
        <taxon>Eukaryota</taxon>
        <taxon>Metamonada</taxon>
        <taxon>Parabasalia</taxon>
        <taxon>Tritrichomonadida</taxon>
        <taxon>Tritrichomonadidae</taxon>
        <taxon>Tritrichomonas</taxon>
    </lineage>
</organism>
<comment type="caution">
    <text evidence="3">The sequence shown here is derived from an EMBL/GenBank/DDBJ whole genome shotgun (WGS) entry which is preliminary data.</text>
</comment>
<dbReference type="InterPro" id="IPR018200">
    <property type="entry name" value="USP_CS"/>
</dbReference>
<dbReference type="Gene3D" id="3.90.70.10">
    <property type="entry name" value="Cysteine proteinases"/>
    <property type="match status" value="2"/>
</dbReference>
<dbReference type="PROSITE" id="PS50235">
    <property type="entry name" value="USP_3"/>
    <property type="match status" value="1"/>
</dbReference>
<evidence type="ECO:0000313" key="4">
    <source>
        <dbReference type="Proteomes" id="UP001470230"/>
    </source>
</evidence>
<dbReference type="PROSITE" id="PS00972">
    <property type="entry name" value="USP_1"/>
    <property type="match status" value="1"/>
</dbReference>
<sequence length="2619" mass="302665">MDEDINSIYSKITNAVNFQTKKSSAFDQLMAFQNSILINLTLPSPYESSTADFIDNFSVKLIKNLLNATISDSALLNTFSSILENYVRILIIMFDQPNMSFIEAAAQITNPNSVFYTSLSKKNNPYTKIINLFKTKNFYEQLTNFFTKNDTINLRHISILIDLLNAIKEKTEIYIDTINYIFQKTISIFQGYNYSDLRDIDDKLMNSTLDLMYSLEKEFLSSNNSLNFKLEINIRFAKSDNLEKRFNGINEIVTINKNHTKEVSLQVCKYVIEEKVLDSILNDFHHQLVSPFISILTQLIQNKKEVQMYLVAFWKVSVNQSSSVTSEFFTGWKNLISDQHVKKTIFDKYSNALFDEISICSIFPESSFAFLDEISGFANENQKEQVFNSLLIFSSNQNCDLNLILSTISHYMPKNHERIIKESLEMISNNYHIQLASSLIFNLKLNSEQSNNLLNSLLNVLNNDNSIEVLDLIFRLLKQIVHFLSEAQFKKFLEIYIPQLDNNPKDVVIFFTNTLIISDTTKSIYTIDMKKELFKTFCEYQKFDESFTPLIIQLFKSINIIDKTKSTGIDLLWKTAFKTKNDTIIAFLMDHVNTVNFVDECMKNIKIPGSIDCLYSIIIKIEPYMNNHIRQSLQLPLVNKYIDDDFTFPVHIIGCAEMNLILTQNTTFAALKFFLSLILKSHINNILLAVNGTNIVKFSEKVKNDIPIEVKLMNPSDKSIQFDYNSEIPSLILFANENYTSSLVNVLEDPEIGKDVLNILNNIPTLPNFTISFDIDDEKEKENEDQNKFKKCQWEWNQFLSFEKPNHFIYHLNTIGNYLNKSDIEWIRWFFNTGGAFKLIDLMLNSKSSSFNLTCESDQRKFTDKEFLLLLLVVHKMLSFDLSDEINDIIAKIDDKTFNEFLSYSTNLISREIEIEVSYYLLLIIQKITLKRGIKDAKEIIDSYVELFSQSCFHNNQQIRKTATNFVHQKEIQSHKIMIQLLPKAIYKKNSEFIDLIPSLIIESNDKELIWNTLLDSTINYFSPLKNKNADGIWQNLNTSYPEDDFIQALLLLFTHLVDSFQCADKDSNDSFNIPRIEELYFFLFDVILYNQVVYYKITPKLINLLNIIIHIKPSLVDETIPRIVEIQNQMQLVPKEKKVTTFANNKNGSDGHIKGLINLGATCYMDSLLQQLYAIPVFRESLLNLDVEIKNDESSANYENSTNNESSTYTTNNESNADTANNESNANTANNESNANTANNESNAITANNESNANTANNESNANTANNESNAITENNESNVDNEEISSSEENVASTENVSSNQNDVRYESNADNADNTNVNASIENSADNENAANSDGQNTEEASNDNQTNDASESYNSQSENKTKEDKDDSRWIYELQYLFLKMLIYPTSSPAIDPSNFICQLRGLDGRKVSPHQQQDAEEYLSHILTSLEPKLPTVATLFKGKIDNHTQGEGDFKDYIYDSTEDYFDISLEVKGHKNISSSFEAYKTPDKFEGQNKFVAEKLGPIDATQTHLILKQSPVLIITLKRFQFDMKTFVKEKINTKYEFPLTLDISPILVDNNNKEESSMYELYGVIIHKGTTDAGHYISHIKGSDNKWRIFNDSLVTVETVDDMFKATYGGNKKSSDFDNGSAYILFYRQANYDFGVKNLPVSSQLIERLANDIKIDILTEISSSEEYFIFITSIIQEPELLVSLLSSDVISSSCHTVVKSLTFDKCKTSDQFCESVLSYYTKKAFDFLENKGDVTQEPITNNSLIDLVKESLTSRLLPIQSFQDFVNNLVQKIKEIESINEDKLDIYVKNITVFYELLNNNNQIDVSQSISILFDYISKNKESNIGSLINLLIKMDKNKKEGINQEISSYFTDEMLINYLINNESKEILALFIKRIKEDQSKLDLFFKLIPKEKNNLEALGKIFICILASKEIKPQDDSLFAGTEIKDYMEFFFATFLQEFHKEQTYKIFEYVVSKISFFLDETFDNFIYYSEILIDKLIFSFAFDVRRIACSLFLKFILIKEHLPTSNSSEDTIKHSLFKIYSSLIKKLDILRKCVTSKLKEDKITYSELKTTLQVEQYFYLLTNVVNVGNFNNNVLIQSENLAKFLIKTTAHFSKYKEPCFIRKYVLDFINDTVSKKNSKEFFGQQGEILQLYMKGIPFFSTSYYFSQQEINELETYADSYIKFILLIPIDLFHYVTTTYFLSEILKSKKYMQNKYSYDLYKQLCQYLDFQEDTVVSNFANFFFSNCLSHHLEAGRLIPIKIGIHLMKKNANLTAIFFNNSYFKNVWSLIHQKISEYEQEMYKNKLPVDTSVFPLMNLLGTFIIQFSSVKENKEVSIWRGGSYHQVVSYYFDKCNFSPSVVLQFSLSENDINSKGSFVFMNSLFSLSCSKKYEAIYNAVTPFLENDNGFINRAPKKAKLAACQFLLTVLKWKKGSMTSLPNVPYSSIIFNEFICFINWICLRDNSFKATQKERKKDCEIFDLLSKEARRYYNYSSEESKTRLFDSFKSLIALSNGFYYFKSDDLVFVCIEIMKKYKVDPNNWIHDILIYILNLIKNDYDNNKKDFIDAAKMVDQIMAQFDIEEIPRIQMDQESKDNQEKWAMIAQNGITSEDEFILMHLFTILVSNQ</sequence>
<dbReference type="InterPro" id="IPR001394">
    <property type="entry name" value="Peptidase_C19_UCH"/>
</dbReference>
<feature type="compositionally biased region" description="Polar residues" evidence="1">
    <location>
        <begin position="1289"/>
        <end position="1305"/>
    </location>
</feature>
<keyword evidence="3" id="KW-0378">Hydrolase</keyword>
<dbReference type="PANTHER" id="PTHR24006">
    <property type="entry name" value="UBIQUITIN CARBOXYL-TERMINAL HYDROLASE"/>
    <property type="match status" value="1"/>
</dbReference>
<feature type="region of interest" description="Disordered" evidence="1">
    <location>
        <begin position="1195"/>
        <end position="1370"/>
    </location>
</feature>
<feature type="domain" description="USP" evidence="2">
    <location>
        <begin position="1155"/>
        <end position="1640"/>
    </location>
</feature>
<dbReference type="SUPFAM" id="SSF54001">
    <property type="entry name" value="Cysteine proteinases"/>
    <property type="match status" value="1"/>
</dbReference>
<feature type="compositionally biased region" description="Low complexity" evidence="1">
    <location>
        <begin position="1195"/>
        <end position="1280"/>
    </location>
</feature>
<evidence type="ECO:0000256" key="1">
    <source>
        <dbReference type="SAM" id="MobiDB-lite"/>
    </source>
</evidence>
<dbReference type="PROSITE" id="PS00973">
    <property type="entry name" value="USP_2"/>
    <property type="match status" value="1"/>
</dbReference>
<dbReference type="EMBL" id="JAPFFF010000020">
    <property type="protein sequence ID" value="KAK8857628.1"/>
    <property type="molecule type" value="Genomic_DNA"/>
</dbReference>
<protein>
    <submittedName>
        <fullName evidence="3">Ubiquitin carboxyl-terminal hydrolase 34</fullName>
    </submittedName>
</protein>
<proteinExistence type="predicted"/>
<dbReference type="InterPro" id="IPR050164">
    <property type="entry name" value="Peptidase_C19"/>
</dbReference>
<dbReference type="InterPro" id="IPR038765">
    <property type="entry name" value="Papain-like_cys_pep_sf"/>
</dbReference>
<dbReference type="PANTHER" id="PTHR24006:SF827">
    <property type="entry name" value="UBIQUITIN CARBOXYL-TERMINAL HYDROLASE 34"/>
    <property type="match status" value="1"/>
</dbReference>
<gene>
    <name evidence="3" type="ORF">M9Y10_016034</name>
</gene>
<reference evidence="3 4" key="1">
    <citation type="submission" date="2024-04" db="EMBL/GenBank/DDBJ databases">
        <title>Tritrichomonas musculus Genome.</title>
        <authorList>
            <person name="Alves-Ferreira E."/>
            <person name="Grigg M."/>
            <person name="Lorenzi H."/>
            <person name="Galac M."/>
        </authorList>
    </citation>
    <scope>NUCLEOTIDE SEQUENCE [LARGE SCALE GENOMIC DNA]</scope>
    <source>
        <strain evidence="3 4">EAF2021</strain>
    </source>
</reference>
<accession>A0ABR2I6J3</accession>
<evidence type="ECO:0000259" key="2">
    <source>
        <dbReference type="PROSITE" id="PS50235"/>
    </source>
</evidence>
<feature type="compositionally biased region" description="Polar residues" evidence="1">
    <location>
        <begin position="1338"/>
        <end position="1362"/>
    </location>
</feature>
<keyword evidence="4" id="KW-1185">Reference proteome</keyword>
<feature type="compositionally biased region" description="Low complexity" evidence="1">
    <location>
        <begin position="1311"/>
        <end position="1337"/>
    </location>
</feature>
<evidence type="ECO:0000313" key="3">
    <source>
        <dbReference type="EMBL" id="KAK8857628.1"/>
    </source>
</evidence>
<dbReference type="InterPro" id="IPR028889">
    <property type="entry name" value="USP"/>
</dbReference>
<name>A0ABR2I6J3_9EUKA</name>
<dbReference type="Pfam" id="PF00443">
    <property type="entry name" value="UCH"/>
    <property type="match status" value="2"/>
</dbReference>